<evidence type="ECO:0000256" key="4">
    <source>
        <dbReference type="ARBA" id="ARBA00049872"/>
    </source>
</evidence>
<dbReference type="SUPFAM" id="SSF51905">
    <property type="entry name" value="FAD/NAD(P)-binding domain"/>
    <property type="match status" value="1"/>
</dbReference>
<dbReference type="EC" id="1.4.3.19" evidence="5"/>
<dbReference type="Pfam" id="PF01266">
    <property type="entry name" value="DAO"/>
    <property type="match status" value="1"/>
</dbReference>
<keyword evidence="3" id="KW-0560">Oxidoreductase</keyword>
<name>A0ABP7AB95_9ACTN</name>
<evidence type="ECO:0000313" key="9">
    <source>
        <dbReference type="Proteomes" id="UP001501490"/>
    </source>
</evidence>
<reference evidence="9" key="1">
    <citation type="journal article" date="2019" name="Int. J. Syst. Evol. Microbiol.">
        <title>The Global Catalogue of Microorganisms (GCM) 10K type strain sequencing project: providing services to taxonomists for standard genome sequencing and annotation.</title>
        <authorList>
            <consortium name="The Broad Institute Genomics Platform"/>
            <consortium name="The Broad Institute Genome Sequencing Center for Infectious Disease"/>
            <person name="Wu L."/>
            <person name="Ma J."/>
        </authorList>
    </citation>
    <scope>NUCLEOTIDE SEQUENCE [LARGE SCALE GENOMIC DNA]</scope>
    <source>
        <strain evidence="9">JCM 16929</strain>
    </source>
</reference>
<feature type="compositionally biased region" description="Pro residues" evidence="6">
    <location>
        <begin position="371"/>
        <end position="404"/>
    </location>
</feature>
<evidence type="ECO:0000259" key="7">
    <source>
        <dbReference type="Pfam" id="PF01266"/>
    </source>
</evidence>
<dbReference type="EMBL" id="BAABAB010000022">
    <property type="protein sequence ID" value="GAA3628744.1"/>
    <property type="molecule type" value="Genomic_DNA"/>
</dbReference>
<feature type="region of interest" description="Disordered" evidence="6">
    <location>
        <begin position="364"/>
        <end position="404"/>
    </location>
</feature>
<dbReference type="NCBIfam" id="TIGR02352">
    <property type="entry name" value="thiamin_ThiO"/>
    <property type="match status" value="1"/>
</dbReference>
<accession>A0ABP7AB95</accession>
<dbReference type="PANTHER" id="PTHR13847">
    <property type="entry name" value="SARCOSINE DEHYDROGENASE-RELATED"/>
    <property type="match status" value="1"/>
</dbReference>
<dbReference type="InterPro" id="IPR036188">
    <property type="entry name" value="FAD/NAD-bd_sf"/>
</dbReference>
<dbReference type="SUPFAM" id="SSF54373">
    <property type="entry name" value="FAD-linked reductases, C-terminal domain"/>
    <property type="match status" value="1"/>
</dbReference>
<organism evidence="8 9">
    <name type="scientific">Microlunatus ginsengisoli</name>
    <dbReference type="NCBI Taxonomy" id="363863"/>
    <lineage>
        <taxon>Bacteria</taxon>
        <taxon>Bacillati</taxon>
        <taxon>Actinomycetota</taxon>
        <taxon>Actinomycetes</taxon>
        <taxon>Propionibacteriales</taxon>
        <taxon>Propionibacteriaceae</taxon>
        <taxon>Microlunatus</taxon>
    </lineage>
</organism>
<proteinExistence type="predicted"/>
<comment type="pathway">
    <text evidence="1">Cofactor biosynthesis; thiamine diphosphate biosynthesis.</text>
</comment>
<dbReference type="InterPro" id="IPR012727">
    <property type="entry name" value="Gly_oxidase_ThiO"/>
</dbReference>
<keyword evidence="2" id="KW-0784">Thiamine biosynthesis</keyword>
<comment type="caution">
    <text evidence="8">The sequence shown here is derived from an EMBL/GenBank/DDBJ whole genome shotgun (WGS) entry which is preliminary data.</text>
</comment>
<sequence length="404" mass="42078">MIVVGGGLIGSAIAWRLAGAGRTVRMVVGEPGAAASRVAAGMLAPVTEISFTEQALLPLNLASLGRYETFAAEVAEASGLPTGLSRTPTISVAYDADDLARLTTLKEFLDRIGLKAERLVSRDARRLEPLLSPQVRGGLLVDADWSIDNRLLWAAIGAAGRRAGVAEVDGFVHHVRRSGTQVSGVTLADGTELDAAVVVVACGAWAGQLTGIDPLPVRPVKGQILRLDPRGLPQPSQTVRAITQGSEVYVVPRAGGREVVVGATVEEKGFDRGVTADGVYELLRDARRVLPMTAEYALAETTVGWRPGSPDNAPILGPGELDGLVLATGHYRNGVLLTPVTADAISAYVLTGELPEEARAFTLERFATSHPTPPSPPSPASSPPSSPTASPPTSSPPAPETVQL</sequence>
<evidence type="ECO:0000256" key="5">
    <source>
        <dbReference type="ARBA" id="ARBA00050018"/>
    </source>
</evidence>
<gene>
    <name evidence="8" type="primary">thiO</name>
    <name evidence="8" type="ORF">GCM10022236_33900</name>
</gene>
<dbReference type="Proteomes" id="UP001501490">
    <property type="component" value="Unassembled WGS sequence"/>
</dbReference>
<protein>
    <recommendedName>
        <fullName evidence="5">glycine oxidase</fullName>
        <ecNumber evidence="5">1.4.3.19</ecNumber>
    </recommendedName>
</protein>
<evidence type="ECO:0000256" key="2">
    <source>
        <dbReference type="ARBA" id="ARBA00022977"/>
    </source>
</evidence>
<evidence type="ECO:0000256" key="1">
    <source>
        <dbReference type="ARBA" id="ARBA00004948"/>
    </source>
</evidence>
<dbReference type="Gene3D" id="3.30.9.10">
    <property type="entry name" value="D-Amino Acid Oxidase, subunit A, domain 2"/>
    <property type="match status" value="1"/>
</dbReference>
<feature type="domain" description="FAD dependent oxidoreductase" evidence="7">
    <location>
        <begin position="2"/>
        <end position="346"/>
    </location>
</feature>
<keyword evidence="9" id="KW-1185">Reference proteome</keyword>
<evidence type="ECO:0000256" key="3">
    <source>
        <dbReference type="ARBA" id="ARBA00023002"/>
    </source>
</evidence>
<dbReference type="Gene3D" id="3.50.50.60">
    <property type="entry name" value="FAD/NAD(P)-binding domain"/>
    <property type="match status" value="1"/>
</dbReference>
<dbReference type="InterPro" id="IPR006076">
    <property type="entry name" value="FAD-dep_OxRdtase"/>
</dbReference>
<evidence type="ECO:0000313" key="8">
    <source>
        <dbReference type="EMBL" id="GAA3628744.1"/>
    </source>
</evidence>
<comment type="catalytic activity">
    <reaction evidence="4">
        <text>glycine + O2 + H2O = glyoxylate + H2O2 + NH4(+)</text>
        <dbReference type="Rhea" id="RHEA:11532"/>
        <dbReference type="ChEBI" id="CHEBI:15377"/>
        <dbReference type="ChEBI" id="CHEBI:15379"/>
        <dbReference type="ChEBI" id="CHEBI:16240"/>
        <dbReference type="ChEBI" id="CHEBI:28938"/>
        <dbReference type="ChEBI" id="CHEBI:36655"/>
        <dbReference type="ChEBI" id="CHEBI:57305"/>
        <dbReference type="EC" id="1.4.3.19"/>
    </reaction>
</comment>
<dbReference type="PANTHER" id="PTHR13847:SF289">
    <property type="entry name" value="GLYCINE OXIDASE"/>
    <property type="match status" value="1"/>
</dbReference>
<evidence type="ECO:0000256" key="6">
    <source>
        <dbReference type="SAM" id="MobiDB-lite"/>
    </source>
</evidence>